<dbReference type="GO" id="GO:0016020">
    <property type="term" value="C:membrane"/>
    <property type="evidence" value="ECO:0007669"/>
    <property type="project" value="UniProtKB-SubCell"/>
</dbReference>
<feature type="domain" description="Ferlin B-domain" evidence="7">
    <location>
        <begin position="422"/>
        <end position="493"/>
    </location>
</feature>
<sequence>PVWNEQISFIEQFPPLARRIKVQILDDANIGDVAVATHFLDLQQISNPNRNGFNPTFGPSWVNLYGSPQNSTLRDIHRDLNEGLSEGIFYRGRVLLSLTVEVYSSPTAAAVESKAIASVKSTLSKLTFKRKSKKSKEKKTKDNDGIQGRSGPSEELEEATSEVPAAVTVEVEEIHPLPENFTGAKEEFLLFASFFEVTMIDPSIGSRYVTFELSIGNYGKTTDVVVKSEKSSGQEDLAEDRQPLLESDDELERQELPVVGSKDQSVTVPRRTQPTDYDGSFHCIPLLHEKPCLYVWNYFEDHTFRYHNCNWLSKMANRLEFGIDEVEMLLKRPRSNAKERLMELMLEFVSTCKQYSTSLDRKRQSRPNNLDKCRTTFIKRNIIILAKQALRVQRRVTRRTVQEKLADVRRILKRIHFLAKEPQSTLPDVFLWMMSGGRRIAYTRIPAHSILFSLVEEEKGKNCGKITSFYMKTPGGPLGQIFAKLEVYMWLGVTKYSKNCVTSLPSEFRPIYEAATFGTPIPPNMPPTKLAVDDNRGNAVPNLV</sequence>
<dbReference type="GO" id="GO:0007009">
    <property type="term" value="P:plasma membrane organization"/>
    <property type="evidence" value="ECO:0007669"/>
    <property type="project" value="TreeGrafter"/>
</dbReference>
<evidence type="ECO:0000259" key="7">
    <source>
        <dbReference type="SMART" id="SM01201"/>
    </source>
</evidence>
<keyword evidence="4" id="KW-1133">Transmembrane helix</keyword>
<dbReference type="EMBL" id="JAAGNN010000001">
    <property type="protein sequence ID" value="KAF4094086.1"/>
    <property type="molecule type" value="Genomic_DNA"/>
</dbReference>
<dbReference type="Proteomes" id="UP000593565">
    <property type="component" value="Unassembled WGS sequence"/>
</dbReference>
<dbReference type="InterPro" id="IPR012561">
    <property type="entry name" value="Ferlin_B-domain"/>
</dbReference>
<feature type="region of interest" description="Disordered" evidence="6">
    <location>
        <begin position="132"/>
        <end position="163"/>
    </location>
</feature>
<reference evidence="8 9" key="1">
    <citation type="submission" date="2020-02" db="EMBL/GenBank/DDBJ databases">
        <title>A chromosome-scale genome assembly of the black bullhead catfish (Ameiurus melas).</title>
        <authorList>
            <person name="Wen M."/>
            <person name="Zham M."/>
            <person name="Cabau C."/>
            <person name="Klopp C."/>
            <person name="Donnadieu C."/>
            <person name="Roques C."/>
            <person name="Bouchez O."/>
            <person name="Lampietro C."/>
            <person name="Jouanno E."/>
            <person name="Herpin A."/>
            <person name="Louis A."/>
            <person name="Berthelot C."/>
            <person name="Parey E."/>
            <person name="Roest-Crollius H."/>
            <person name="Braasch I."/>
            <person name="Postlethwait J."/>
            <person name="Robinson-Rechavi M."/>
            <person name="Echchiki A."/>
            <person name="Begum T."/>
            <person name="Montfort J."/>
            <person name="Schartl M."/>
            <person name="Bobe J."/>
            <person name="Guiguen Y."/>
        </authorList>
    </citation>
    <scope>NUCLEOTIDE SEQUENCE [LARGE SCALE GENOMIC DNA]</scope>
    <source>
        <strain evidence="8">M_S1</strain>
        <tissue evidence="8">Blood</tissue>
    </source>
</reference>
<evidence type="ECO:0000256" key="3">
    <source>
        <dbReference type="ARBA" id="ARBA00022737"/>
    </source>
</evidence>
<evidence type="ECO:0000256" key="4">
    <source>
        <dbReference type="ARBA" id="ARBA00022989"/>
    </source>
</evidence>
<gene>
    <name evidence="8" type="ORF">AMELA_G00008720</name>
</gene>
<comment type="subcellular location">
    <subcellularLocation>
        <location evidence="1">Membrane</location>
    </subcellularLocation>
</comment>
<evidence type="ECO:0000313" key="8">
    <source>
        <dbReference type="EMBL" id="KAF4094086.1"/>
    </source>
</evidence>
<feature type="non-terminal residue" evidence="8">
    <location>
        <position position="544"/>
    </location>
</feature>
<name>A0A7J6BG50_AMEME</name>
<evidence type="ECO:0000313" key="9">
    <source>
        <dbReference type="Proteomes" id="UP000593565"/>
    </source>
</evidence>
<dbReference type="PANTHER" id="PTHR12546">
    <property type="entry name" value="FER-1-LIKE"/>
    <property type="match status" value="1"/>
</dbReference>
<comment type="caution">
    <text evidence="8">The sequence shown here is derived from an EMBL/GenBank/DDBJ whole genome shotgun (WGS) entry which is preliminary data.</text>
</comment>
<feature type="compositionally biased region" description="Basic and acidic residues" evidence="6">
    <location>
        <begin position="227"/>
        <end position="243"/>
    </location>
</feature>
<dbReference type="SMART" id="SM01201">
    <property type="entry name" value="FerB"/>
    <property type="match status" value="1"/>
</dbReference>
<keyword evidence="2" id="KW-0812">Transmembrane</keyword>
<keyword evidence="3" id="KW-0677">Repeat</keyword>
<keyword evidence="9" id="KW-1185">Reference proteome</keyword>
<evidence type="ECO:0000256" key="5">
    <source>
        <dbReference type="ARBA" id="ARBA00023136"/>
    </source>
</evidence>
<proteinExistence type="predicted"/>
<dbReference type="InterPro" id="IPR035892">
    <property type="entry name" value="C2_domain_sf"/>
</dbReference>
<dbReference type="InterPro" id="IPR037721">
    <property type="entry name" value="Ferlin"/>
</dbReference>
<evidence type="ECO:0000256" key="2">
    <source>
        <dbReference type="ARBA" id="ARBA00022692"/>
    </source>
</evidence>
<protein>
    <recommendedName>
        <fullName evidence="7">Ferlin B-domain domain-containing protein</fullName>
    </recommendedName>
</protein>
<dbReference type="Pfam" id="PF08150">
    <property type="entry name" value="FerB"/>
    <property type="match status" value="1"/>
</dbReference>
<evidence type="ECO:0000256" key="1">
    <source>
        <dbReference type="ARBA" id="ARBA00004370"/>
    </source>
</evidence>
<organism evidence="8 9">
    <name type="scientific">Ameiurus melas</name>
    <name type="common">Black bullhead</name>
    <name type="synonym">Silurus melas</name>
    <dbReference type="NCBI Taxonomy" id="219545"/>
    <lineage>
        <taxon>Eukaryota</taxon>
        <taxon>Metazoa</taxon>
        <taxon>Chordata</taxon>
        <taxon>Craniata</taxon>
        <taxon>Vertebrata</taxon>
        <taxon>Euteleostomi</taxon>
        <taxon>Actinopterygii</taxon>
        <taxon>Neopterygii</taxon>
        <taxon>Teleostei</taxon>
        <taxon>Ostariophysi</taxon>
        <taxon>Siluriformes</taxon>
        <taxon>Ictaluridae</taxon>
        <taxon>Ameiurus</taxon>
    </lineage>
</organism>
<accession>A0A7J6BG50</accession>
<keyword evidence="5" id="KW-0472">Membrane</keyword>
<dbReference type="SUPFAM" id="SSF49562">
    <property type="entry name" value="C2 domain (Calcium/lipid-binding domain, CaLB)"/>
    <property type="match status" value="1"/>
</dbReference>
<evidence type="ECO:0000256" key="6">
    <source>
        <dbReference type="SAM" id="MobiDB-lite"/>
    </source>
</evidence>
<feature type="region of interest" description="Disordered" evidence="6">
    <location>
        <begin position="227"/>
        <end position="254"/>
    </location>
</feature>
<dbReference type="PANTHER" id="PTHR12546:SF36">
    <property type="entry name" value="FER-1-LIKE PROTEIN 4"/>
    <property type="match status" value="1"/>
</dbReference>
<dbReference type="AlphaFoldDB" id="A0A7J6BG50"/>